<dbReference type="InterPro" id="IPR036864">
    <property type="entry name" value="Zn2-C6_fun-type_DNA-bd_sf"/>
</dbReference>
<dbReference type="AlphaFoldDB" id="A0AAJ0MCI3"/>
<feature type="region of interest" description="Disordered" evidence="7">
    <location>
        <begin position="587"/>
        <end position="609"/>
    </location>
</feature>
<keyword evidence="3" id="KW-0805">Transcription regulation</keyword>
<keyword evidence="10" id="KW-1185">Reference proteome</keyword>
<dbReference type="InterPro" id="IPR052360">
    <property type="entry name" value="Transcr_Regulatory_Proteins"/>
</dbReference>
<protein>
    <recommendedName>
        <fullName evidence="8">Zn(2)-C6 fungal-type domain-containing protein</fullName>
    </recommendedName>
</protein>
<dbReference type="GO" id="GO:0000981">
    <property type="term" value="F:DNA-binding transcription factor activity, RNA polymerase II-specific"/>
    <property type="evidence" value="ECO:0007669"/>
    <property type="project" value="InterPro"/>
</dbReference>
<dbReference type="InterPro" id="IPR001138">
    <property type="entry name" value="Zn2Cys6_DnaBD"/>
</dbReference>
<evidence type="ECO:0000256" key="4">
    <source>
        <dbReference type="ARBA" id="ARBA00023125"/>
    </source>
</evidence>
<dbReference type="GO" id="GO:0008270">
    <property type="term" value="F:zinc ion binding"/>
    <property type="evidence" value="ECO:0007669"/>
    <property type="project" value="InterPro"/>
</dbReference>
<organism evidence="9 10">
    <name type="scientific">Lasiosphaeria hispida</name>
    <dbReference type="NCBI Taxonomy" id="260671"/>
    <lineage>
        <taxon>Eukaryota</taxon>
        <taxon>Fungi</taxon>
        <taxon>Dikarya</taxon>
        <taxon>Ascomycota</taxon>
        <taxon>Pezizomycotina</taxon>
        <taxon>Sordariomycetes</taxon>
        <taxon>Sordariomycetidae</taxon>
        <taxon>Sordariales</taxon>
        <taxon>Lasiosphaeriaceae</taxon>
        <taxon>Lasiosphaeria</taxon>
    </lineage>
</organism>
<dbReference type="PROSITE" id="PS00463">
    <property type="entry name" value="ZN2_CY6_FUNGAL_1"/>
    <property type="match status" value="1"/>
</dbReference>
<feature type="compositionally biased region" description="Polar residues" evidence="7">
    <location>
        <begin position="248"/>
        <end position="259"/>
    </location>
</feature>
<evidence type="ECO:0000256" key="3">
    <source>
        <dbReference type="ARBA" id="ARBA00023015"/>
    </source>
</evidence>
<dbReference type="PANTHER" id="PTHR36206:SF12">
    <property type="entry name" value="ASPERCRYPTIN BIOSYNTHESIS CLUSTER-SPECIFIC TRANSCRIPTION REGULATOR ATNN-RELATED"/>
    <property type="match status" value="1"/>
</dbReference>
<evidence type="ECO:0000256" key="5">
    <source>
        <dbReference type="ARBA" id="ARBA00023163"/>
    </source>
</evidence>
<keyword evidence="1" id="KW-0479">Metal-binding</keyword>
<evidence type="ECO:0000313" key="9">
    <source>
        <dbReference type="EMBL" id="KAK3349538.1"/>
    </source>
</evidence>
<keyword evidence="2" id="KW-0862">Zinc</keyword>
<dbReference type="PANTHER" id="PTHR36206">
    <property type="entry name" value="ASPERCRYPTIN BIOSYNTHESIS CLUSTER-SPECIFIC TRANSCRIPTION REGULATOR ATNN-RELATED"/>
    <property type="match status" value="1"/>
</dbReference>
<keyword evidence="6" id="KW-0539">Nucleus</keyword>
<comment type="caution">
    <text evidence="9">The sequence shown here is derived from an EMBL/GenBank/DDBJ whole genome shotgun (WGS) entry which is preliminary data.</text>
</comment>
<evidence type="ECO:0000256" key="6">
    <source>
        <dbReference type="ARBA" id="ARBA00023242"/>
    </source>
</evidence>
<dbReference type="CDD" id="cd00067">
    <property type="entry name" value="GAL4"/>
    <property type="match status" value="1"/>
</dbReference>
<dbReference type="EMBL" id="JAUIQD010000005">
    <property type="protein sequence ID" value="KAK3349538.1"/>
    <property type="molecule type" value="Genomic_DNA"/>
</dbReference>
<evidence type="ECO:0000313" key="10">
    <source>
        <dbReference type="Proteomes" id="UP001275084"/>
    </source>
</evidence>
<evidence type="ECO:0000256" key="2">
    <source>
        <dbReference type="ARBA" id="ARBA00022833"/>
    </source>
</evidence>
<keyword evidence="5" id="KW-0804">Transcription</keyword>
<sequence length="656" mass="72852">MESPERHNNAADNNLQRRQRAYRTRTRTGCITCRVRRVRCDEQKPFCNRCVSTGRNCDGYADDHAGLSGDLQNIVGSAPARSQVQRQDLITIPRHPGVPLPRNNAREVRSYHFFLDVAAPAIASVFDVDFWLTDIPRTCHLDPAIWHAVVSLGSIYENYITNRSTVHEHEGPAVVFAIQQFNAAIKHLVHLSSPRTVQEEKWRALTVSIVFTHVFSIQGLYSQSNIHLTAAKNLMEEFEGSRAARQPGSETAQPDTGSVSYQPLRSIVANLENHSQAFRNGDVNVAPDFLGEADAYTAWRYYTAPVRVGSSTWSLCQHGKCVPSRATPANLARAGRAFESLLNALMTLSQQNSSEVTRLLLGAEAENSLVTTLIHRQQPYARAFHELDAALTMFIADTTGDCFCFRPASLSGTQSEPIQPRKKKAVDALRFYHAACYPILFDKPPATSDPLTDGSPPPAMYHPLAFDTPALNPLEGGALHSLDPRAALARHITRTLDIAESILQQHESPNTRTDASGFIPALPITQPLFIMAHISGLTPTLRRRIITLLRQYPRREGLWDSEFAAAVAELIMAHELPLVGKPRESGRQMWVEDRDGGEDERREGTGREELVPELTPNKVYGVAVKFTGAPRSARVVMQSWAERAAGEPGRQVELTW</sequence>
<evidence type="ECO:0000259" key="8">
    <source>
        <dbReference type="PROSITE" id="PS50048"/>
    </source>
</evidence>
<evidence type="ECO:0000256" key="7">
    <source>
        <dbReference type="SAM" id="MobiDB-lite"/>
    </source>
</evidence>
<name>A0AAJ0MCI3_9PEZI</name>
<accession>A0AAJ0MCI3</accession>
<dbReference type="InterPro" id="IPR021858">
    <property type="entry name" value="Fun_TF"/>
</dbReference>
<dbReference type="SUPFAM" id="SSF57701">
    <property type="entry name" value="Zn2/Cys6 DNA-binding domain"/>
    <property type="match status" value="1"/>
</dbReference>
<reference evidence="9" key="1">
    <citation type="journal article" date="2023" name="Mol. Phylogenet. Evol.">
        <title>Genome-scale phylogeny and comparative genomics of the fungal order Sordariales.</title>
        <authorList>
            <person name="Hensen N."/>
            <person name="Bonometti L."/>
            <person name="Westerberg I."/>
            <person name="Brannstrom I.O."/>
            <person name="Guillou S."/>
            <person name="Cros-Aarteil S."/>
            <person name="Calhoun S."/>
            <person name="Haridas S."/>
            <person name="Kuo A."/>
            <person name="Mondo S."/>
            <person name="Pangilinan J."/>
            <person name="Riley R."/>
            <person name="LaButti K."/>
            <person name="Andreopoulos B."/>
            <person name="Lipzen A."/>
            <person name="Chen C."/>
            <person name="Yan M."/>
            <person name="Daum C."/>
            <person name="Ng V."/>
            <person name="Clum A."/>
            <person name="Steindorff A."/>
            <person name="Ohm R.A."/>
            <person name="Martin F."/>
            <person name="Silar P."/>
            <person name="Natvig D.O."/>
            <person name="Lalanne C."/>
            <person name="Gautier V."/>
            <person name="Ament-Velasquez S.L."/>
            <person name="Kruys A."/>
            <person name="Hutchinson M.I."/>
            <person name="Powell A.J."/>
            <person name="Barry K."/>
            <person name="Miller A.N."/>
            <person name="Grigoriev I.V."/>
            <person name="Debuchy R."/>
            <person name="Gladieux P."/>
            <person name="Hiltunen Thoren M."/>
            <person name="Johannesson H."/>
        </authorList>
    </citation>
    <scope>NUCLEOTIDE SEQUENCE</scope>
    <source>
        <strain evidence="9">CBS 955.72</strain>
    </source>
</reference>
<evidence type="ECO:0000256" key="1">
    <source>
        <dbReference type="ARBA" id="ARBA00022723"/>
    </source>
</evidence>
<dbReference type="Pfam" id="PF00172">
    <property type="entry name" value="Zn_clus"/>
    <property type="match status" value="1"/>
</dbReference>
<keyword evidence="4" id="KW-0238">DNA-binding</keyword>
<proteinExistence type="predicted"/>
<dbReference type="SMART" id="SM00066">
    <property type="entry name" value="GAL4"/>
    <property type="match status" value="1"/>
</dbReference>
<feature type="domain" description="Zn(2)-C6 fungal-type" evidence="8">
    <location>
        <begin position="29"/>
        <end position="57"/>
    </location>
</feature>
<dbReference type="GO" id="GO:0003677">
    <property type="term" value="F:DNA binding"/>
    <property type="evidence" value="ECO:0007669"/>
    <property type="project" value="UniProtKB-KW"/>
</dbReference>
<reference evidence="9" key="2">
    <citation type="submission" date="2023-06" db="EMBL/GenBank/DDBJ databases">
        <authorList>
            <consortium name="Lawrence Berkeley National Laboratory"/>
            <person name="Haridas S."/>
            <person name="Hensen N."/>
            <person name="Bonometti L."/>
            <person name="Westerberg I."/>
            <person name="Brannstrom I.O."/>
            <person name="Guillou S."/>
            <person name="Cros-Aarteil S."/>
            <person name="Calhoun S."/>
            <person name="Kuo A."/>
            <person name="Mondo S."/>
            <person name="Pangilinan J."/>
            <person name="Riley R."/>
            <person name="Labutti K."/>
            <person name="Andreopoulos B."/>
            <person name="Lipzen A."/>
            <person name="Chen C."/>
            <person name="Yanf M."/>
            <person name="Daum C."/>
            <person name="Ng V."/>
            <person name="Clum A."/>
            <person name="Steindorff A."/>
            <person name="Ohm R."/>
            <person name="Martin F."/>
            <person name="Silar P."/>
            <person name="Natvig D."/>
            <person name="Lalanne C."/>
            <person name="Gautier V."/>
            <person name="Ament-Velasquez S.L."/>
            <person name="Kruys A."/>
            <person name="Hutchinson M.I."/>
            <person name="Powell A.J."/>
            <person name="Barry K."/>
            <person name="Miller A.N."/>
            <person name="Grigoriev I.V."/>
            <person name="Debuchy R."/>
            <person name="Gladieux P."/>
            <person name="Thoren M.H."/>
            <person name="Johannesson H."/>
        </authorList>
    </citation>
    <scope>NUCLEOTIDE SEQUENCE</scope>
    <source>
        <strain evidence="9">CBS 955.72</strain>
    </source>
</reference>
<dbReference type="Proteomes" id="UP001275084">
    <property type="component" value="Unassembled WGS sequence"/>
</dbReference>
<dbReference type="Gene3D" id="4.10.240.10">
    <property type="entry name" value="Zn(2)-C6 fungal-type DNA-binding domain"/>
    <property type="match status" value="1"/>
</dbReference>
<feature type="region of interest" description="Disordered" evidence="7">
    <location>
        <begin position="239"/>
        <end position="259"/>
    </location>
</feature>
<dbReference type="Pfam" id="PF11951">
    <property type="entry name" value="Fungal_trans_2"/>
    <property type="match status" value="1"/>
</dbReference>
<gene>
    <name evidence="9" type="ORF">B0T25DRAFT_245387</name>
</gene>
<dbReference type="PROSITE" id="PS50048">
    <property type="entry name" value="ZN2_CY6_FUNGAL_2"/>
    <property type="match status" value="1"/>
</dbReference>